<feature type="region of interest" description="Disordered" evidence="1">
    <location>
        <begin position="1"/>
        <end position="20"/>
    </location>
</feature>
<evidence type="ECO:0000313" key="3">
    <source>
        <dbReference type="Proteomes" id="UP001326199"/>
    </source>
</evidence>
<comment type="caution">
    <text evidence="2">The sequence shown here is derived from an EMBL/GenBank/DDBJ whole genome shotgun (WGS) entry which is preliminary data.</text>
</comment>
<dbReference type="GeneID" id="87925916"/>
<feature type="region of interest" description="Disordered" evidence="1">
    <location>
        <begin position="95"/>
        <end position="121"/>
    </location>
</feature>
<organism evidence="2 3">
    <name type="scientific">Podospora pseudopauciseta</name>
    <dbReference type="NCBI Taxonomy" id="2093780"/>
    <lineage>
        <taxon>Eukaryota</taxon>
        <taxon>Fungi</taxon>
        <taxon>Dikarya</taxon>
        <taxon>Ascomycota</taxon>
        <taxon>Pezizomycotina</taxon>
        <taxon>Sordariomycetes</taxon>
        <taxon>Sordariomycetidae</taxon>
        <taxon>Sordariales</taxon>
        <taxon>Podosporaceae</taxon>
        <taxon>Podospora</taxon>
    </lineage>
</organism>
<reference evidence="2 3" key="1">
    <citation type="journal article" date="2023" name="bioRxiv">
        <title>High-quality genome assemblies of four members of thePodospora anserinaspecies complex.</title>
        <authorList>
            <person name="Ament-Velasquez S.L."/>
            <person name="Vogan A.A."/>
            <person name="Wallerman O."/>
            <person name="Hartmann F."/>
            <person name="Gautier V."/>
            <person name="Silar P."/>
            <person name="Giraud T."/>
            <person name="Johannesson H."/>
        </authorList>
    </citation>
    <scope>NUCLEOTIDE SEQUENCE [LARGE SCALE GENOMIC DNA]</scope>
    <source>
        <strain evidence="2 3">CBS 411.78</strain>
    </source>
</reference>
<evidence type="ECO:0000256" key="1">
    <source>
        <dbReference type="SAM" id="MobiDB-lite"/>
    </source>
</evidence>
<keyword evidence="3" id="KW-1185">Reference proteome</keyword>
<sequence>MDGDRQFDGEWGGGSAENSAAWEKLVSKQLGRCSDQGQPWQHKSKGTVAEPPTGKTRIPSNSASANSQFPADASLAHPAMPFWVLITLIVPSRMRSSAEARDQRPRLVGWKKASWDGASSV</sequence>
<dbReference type="RefSeq" id="XP_062765210.1">
    <property type="nucleotide sequence ID" value="XM_062905842.1"/>
</dbReference>
<proteinExistence type="predicted"/>
<name>A0ABR0HBK7_9PEZI</name>
<feature type="compositionally biased region" description="Polar residues" evidence="1">
    <location>
        <begin position="58"/>
        <end position="69"/>
    </location>
</feature>
<feature type="region of interest" description="Disordered" evidence="1">
    <location>
        <begin position="30"/>
        <end position="69"/>
    </location>
</feature>
<feature type="compositionally biased region" description="Basic and acidic residues" evidence="1">
    <location>
        <begin position="96"/>
        <end position="105"/>
    </location>
</feature>
<gene>
    <name evidence="2" type="ORF">QC763_0060400</name>
</gene>
<accession>A0ABR0HBK7</accession>
<dbReference type="Proteomes" id="UP001326199">
    <property type="component" value="Unassembled WGS sequence"/>
</dbReference>
<dbReference type="EMBL" id="JAFFHB010000005">
    <property type="protein sequence ID" value="KAK4665244.1"/>
    <property type="molecule type" value="Genomic_DNA"/>
</dbReference>
<evidence type="ECO:0000313" key="2">
    <source>
        <dbReference type="EMBL" id="KAK4665244.1"/>
    </source>
</evidence>
<protein>
    <submittedName>
        <fullName evidence="2">Uncharacterized protein</fullName>
    </submittedName>
</protein>